<proteinExistence type="predicted"/>
<dbReference type="KEGG" id="sphu:SPPYR_0199"/>
<dbReference type="AlphaFoldDB" id="A0A1Y5PMS2"/>
<organism evidence="3">
    <name type="scientific">uncultured Sphingopyxis sp</name>
    <dbReference type="NCBI Taxonomy" id="310581"/>
    <lineage>
        <taxon>Bacteria</taxon>
        <taxon>Pseudomonadati</taxon>
        <taxon>Pseudomonadota</taxon>
        <taxon>Alphaproteobacteria</taxon>
        <taxon>Sphingomonadales</taxon>
        <taxon>Sphingomonadaceae</taxon>
        <taxon>Sphingopyxis</taxon>
        <taxon>environmental samples</taxon>
    </lineage>
</organism>
<feature type="signal peptide" evidence="2">
    <location>
        <begin position="1"/>
        <end position="23"/>
    </location>
</feature>
<dbReference type="InterPro" id="IPR007433">
    <property type="entry name" value="DUF481"/>
</dbReference>
<keyword evidence="1" id="KW-0175">Coiled coil</keyword>
<keyword evidence="2" id="KW-0732">Signal</keyword>
<name>A0A1Y5PMS2_9SPHN</name>
<accession>A0A1Y5PMS2</accession>
<reference evidence="3" key="1">
    <citation type="submission" date="2016-03" db="EMBL/GenBank/DDBJ databases">
        <authorList>
            <person name="Ploux O."/>
        </authorList>
    </citation>
    <scope>NUCLEOTIDE SEQUENCE</scope>
    <source>
        <strain evidence="3">UC10</strain>
    </source>
</reference>
<dbReference type="Pfam" id="PF04338">
    <property type="entry name" value="DUF481"/>
    <property type="match status" value="1"/>
</dbReference>
<evidence type="ECO:0000256" key="2">
    <source>
        <dbReference type="SAM" id="SignalP"/>
    </source>
</evidence>
<sequence>MTSLPRLAALCLPLALAAVPAHAAQEPADPPQPDVLEINPVLVDPVVAGPLPVVLVPPDPPLPDAVRAMINAAFASGNNDDVEAVAKFARQTHPSNIGEIDALLAYYRSGHPPDAPFDPVREMLAAAMASGRDADVEAVAKLAKATTPEDADEIEEQVVAYRAERQRLKDEAAAAARAKLAAAKFWENWKGEGQIGASQSSGNTSSAGLSAGLSLARKGIDWTHKLRAQADYQRTNGATSVERYLAELEPQYRIDERTFAYGLTRWEHDRILGYDTRWNLSGGLGYKVVDNKKMTLSLKGGPAFRQTDFVDGTNDTELTALAGLDFGWQLSPTLRLTQVASTIIGESNGSTSSQTALNAKLTGALSARIAYSAQIDTSPPPGIESVDTQTRFTLVYGF</sequence>
<evidence type="ECO:0008006" key="4">
    <source>
        <dbReference type="Google" id="ProtNLM"/>
    </source>
</evidence>
<gene>
    <name evidence="3" type="ORF">SPPYR_0199</name>
</gene>
<evidence type="ECO:0000313" key="3">
    <source>
        <dbReference type="EMBL" id="SBV31319.1"/>
    </source>
</evidence>
<evidence type="ECO:0000256" key="1">
    <source>
        <dbReference type="SAM" id="Coils"/>
    </source>
</evidence>
<dbReference type="RefSeq" id="WP_295322676.1">
    <property type="nucleotide sequence ID" value="NZ_LT598653.1"/>
</dbReference>
<protein>
    <recommendedName>
        <fullName evidence="4">Salt-induced outer membrane protein</fullName>
    </recommendedName>
</protein>
<feature type="chain" id="PRO_5012961021" description="Salt-induced outer membrane protein" evidence="2">
    <location>
        <begin position="24"/>
        <end position="398"/>
    </location>
</feature>
<dbReference type="EMBL" id="LT598653">
    <property type="protein sequence ID" value="SBV31319.1"/>
    <property type="molecule type" value="Genomic_DNA"/>
</dbReference>
<feature type="coiled-coil region" evidence="1">
    <location>
        <begin position="151"/>
        <end position="178"/>
    </location>
</feature>